<dbReference type="GO" id="GO:0003676">
    <property type="term" value="F:nucleic acid binding"/>
    <property type="evidence" value="ECO:0007669"/>
    <property type="project" value="InterPro"/>
</dbReference>
<dbReference type="EMBL" id="JAAYSM010000388">
    <property type="protein sequence ID" value="NLJ19325.1"/>
    <property type="molecule type" value="Genomic_DNA"/>
</dbReference>
<evidence type="ECO:0000256" key="1">
    <source>
        <dbReference type="ARBA" id="ARBA00022723"/>
    </source>
</evidence>
<dbReference type="Gene3D" id="3.30.70.2330">
    <property type="match status" value="1"/>
</dbReference>
<accession>A0A7X8C5F2</accession>
<protein>
    <recommendedName>
        <fullName evidence="4">HIRAN domain-containing protein</fullName>
    </recommendedName>
</protein>
<proteinExistence type="predicted"/>
<gene>
    <name evidence="5" type="ORF">GX355_10765</name>
</gene>
<feature type="domain" description="HIRAN" evidence="4">
    <location>
        <begin position="122"/>
        <end position="185"/>
    </location>
</feature>
<reference evidence="5 6" key="1">
    <citation type="journal article" date="2020" name="Biotechnol. Biofuels">
        <title>New insights from the biogas microbiome by comprehensive genome-resolved metagenomics of nearly 1600 species originating from multiple anaerobic digesters.</title>
        <authorList>
            <person name="Campanaro S."/>
            <person name="Treu L."/>
            <person name="Rodriguez-R L.M."/>
            <person name="Kovalovszki A."/>
            <person name="Ziels R.M."/>
            <person name="Maus I."/>
            <person name="Zhu X."/>
            <person name="Kougias P.G."/>
            <person name="Basile A."/>
            <person name="Luo G."/>
            <person name="Schluter A."/>
            <person name="Konstantinidis K.T."/>
            <person name="Angelidaki I."/>
        </authorList>
    </citation>
    <scope>NUCLEOTIDE SEQUENCE [LARGE SCALE GENOMIC DNA]</scope>
    <source>
        <strain evidence="5">AS23ysBPME_34</strain>
    </source>
</reference>
<comment type="caution">
    <text evidence="5">The sequence shown here is derived from an EMBL/GenBank/DDBJ whole genome shotgun (WGS) entry which is preliminary data.</text>
</comment>
<evidence type="ECO:0000313" key="5">
    <source>
        <dbReference type="EMBL" id="NLJ19325.1"/>
    </source>
</evidence>
<name>A0A7X8C5F2_9LACT</name>
<dbReference type="InterPro" id="IPR014905">
    <property type="entry name" value="HIRAN"/>
</dbReference>
<evidence type="ECO:0000259" key="4">
    <source>
        <dbReference type="Pfam" id="PF08797"/>
    </source>
</evidence>
<keyword evidence="3" id="KW-0472">Membrane</keyword>
<feature type="transmembrane region" description="Helical" evidence="3">
    <location>
        <begin position="6"/>
        <end position="29"/>
    </location>
</feature>
<dbReference type="AlphaFoldDB" id="A0A7X8C5F2"/>
<evidence type="ECO:0000256" key="3">
    <source>
        <dbReference type="SAM" id="Phobius"/>
    </source>
</evidence>
<dbReference type="RefSeq" id="WP_276649801.1">
    <property type="nucleotide sequence ID" value="NZ_JAAYSM010000388.1"/>
</dbReference>
<dbReference type="GO" id="GO:0016818">
    <property type="term" value="F:hydrolase activity, acting on acid anhydrides, in phosphorus-containing anhydrides"/>
    <property type="evidence" value="ECO:0007669"/>
    <property type="project" value="InterPro"/>
</dbReference>
<dbReference type="GO" id="GO:0008270">
    <property type="term" value="F:zinc ion binding"/>
    <property type="evidence" value="ECO:0007669"/>
    <property type="project" value="InterPro"/>
</dbReference>
<evidence type="ECO:0000256" key="2">
    <source>
        <dbReference type="ARBA" id="ARBA00022801"/>
    </source>
</evidence>
<keyword evidence="3" id="KW-0812">Transmembrane</keyword>
<sequence length="217" mass="25546">MKLAIIKTIINFFIIIVLSIVAIIAIIIIKSINETKKNRAIVKKYEDEKKTTKETIKATVEFIPTEKPKEKRFFKVAGSFIPERQEILRELVEKNKNDYGGKQWKGMSNNEIKNSGKRCYEYSFMAVNTRAELRLDPTNEHDPNAIAVYVGRKKDQMIGYVPREEIEYINKIMEEDNRSSFKFRVGGGRYKQYNIELDKVEIKNDEYNGFVFFHDYY</sequence>
<keyword evidence="3" id="KW-1133">Transmembrane helix</keyword>
<keyword evidence="1" id="KW-0479">Metal-binding</keyword>
<evidence type="ECO:0000313" key="6">
    <source>
        <dbReference type="Proteomes" id="UP000541058"/>
    </source>
</evidence>
<dbReference type="Proteomes" id="UP000541058">
    <property type="component" value="Unassembled WGS sequence"/>
</dbReference>
<dbReference type="Pfam" id="PF08797">
    <property type="entry name" value="HIRAN"/>
    <property type="match status" value="1"/>
</dbReference>
<organism evidence="5 6">
    <name type="scientific">Globicatella sulfidifaciens</name>
    <dbReference type="NCBI Taxonomy" id="136093"/>
    <lineage>
        <taxon>Bacteria</taxon>
        <taxon>Bacillati</taxon>
        <taxon>Bacillota</taxon>
        <taxon>Bacilli</taxon>
        <taxon>Lactobacillales</taxon>
        <taxon>Aerococcaceae</taxon>
        <taxon>Globicatella</taxon>
    </lineage>
</organism>
<keyword evidence="2" id="KW-0378">Hydrolase</keyword>